<proteinExistence type="inferred from homology"/>
<comment type="similarity">
    <text evidence="1">Belongs to the N-acetylmuramoyl-L-alanine amidase 2 family.</text>
</comment>
<evidence type="ECO:0000313" key="3">
    <source>
        <dbReference type="EMBL" id="DAF99883.1"/>
    </source>
</evidence>
<dbReference type="SMART" id="SM00287">
    <property type="entry name" value="SH3b"/>
    <property type="match status" value="1"/>
</dbReference>
<name>A0A8S5UZL6_9CAUD</name>
<protein>
    <submittedName>
        <fullName evidence="3">Putative dipeptidyl-peptidase VI</fullName>
    </submittedName>
</protein>
<dbReference type="Gene3D" id="2.30.30.40">
    <property type="entry name" value="SH3 Domains"/>
    <property type="match status" value="1"/>
</dbReference>
<evidence type="ECO:0000256" key="1">
    <source>
        <dbReference type="ARBA" id="ARBA00007553"/>
    </source>
</evidence>
<evidence type="ECO:0000259" key="2">
    <source>
        <dbReference type="PROSITE" id="PS51781"/>
    </source>
</evidence>
<dbReference type="Pfam" id="PF08239">
    <property type="entry name" value="SH3_3"/>
    <property type="match status" value="1"/>
</dbReference>
<dbReference type="EMBL" id="BK016174">
    <property type="protein sequence ID" value="DAF99883.1"/>
    <property type="molecule type" value="Genomic_DNA"/>
</dbReference>
<accession>A0A8S5UZL6</accession>
<feature type="domain" description="SH3b" evidence="2">
    <location>
        <begin position="39"/>
        <end position="102"/>
    </location>
</feature>
<dbReference type="PROSITE" id="PS51781">
    <property type="entry name" value="SH3B"/>
    <property type="match status" value="1"/>
</dbReference>
<sequence>MARGKRIGYDETMSEGVKEEMKEIIEKSPAKVETTVPKTVNGVVVNTLNVNVRRWPDKDSEVVETLRAGDHVVIYGKRGDFYEISTSVNHRVYISSEYLKEE</sequence>
<organism evidence="3">
    <name type="scientific">Siphoviridae sp. ctJT77</name>
    <dbReference type="NCBI Taxonomy" id="2825432"/>
    <lineage>
        <taxon>Viruses</taxon>
        <taxon>Duplodnaviria</taxon>
        <taxon>Heunggongvirae</taxon>
        <taxon>Uroviricota</taxon>
        <taxon>Caudoviricetes</taxon>
    </lineage>
</organism>
<reference evidence="3" key="1">
    <citation type="journal article" date="2021" name="Proc. Natl. Acad. Sci. U.S.A.">
        <title>A Catalog of Tens of Thousands of Viruses from Human Metagenomes Reveals Hidden Associations with Chronic Diseases.</title>
        <authorList>
            <person name="Tisza M.J."/>
            <person name="Buck C.B."/>
        </authorList>
    </citation>
    <scope>NUCLEOTIDE SEQUENCE</scope>
    <source>
        <strain evidence="3">CtJT77</strain>
    </source>
</reference>
<dbReference type="InterPro" id="IPR003646">
    <property type="entry name" value="SH3-like_bac-type"/>
</dbReference>